<dbReference type="Proteomes" id="UP000516373">
    <property type="component" value="Chromosome"/>
</dbReference>
<organism evidence="3 4">
    <name type="scientific">Streptomyces tuirus</name>
    <dbReference type="NCBI Taxonomy" id="68278"/>
    <lineage>
        <taxon>Bacteria</taxon>
        <taxon>Bacillati</taxon>
        <taxon>Actinomycetota</taxon>
        <taxon>Actinomycetes</taxon>
        <taxon>Kitasatosporales</taxon>
        <taxon>Streptomycetaceae</taxon>
        <taxon>Streptomyces</taxon>
    </lineage>
</organism>
<name>A0A7G1NPF3_9ACTN</name>
<feature type="compositionally biased region" description="Low complexity" evidence="1">
    <location>
        <begin position="83"/>
        <end position="96"/>
    </location>
</feature>
<feature type="transmembrane region" description="Helical" evidence="2">
    <location>
        <begin position="14"/>
        <end position="33"/>
    </location>
</feature>
<evidence type="ECO:0000256" key="2">
    <source>
        <dbReference type="SAM" id="Phobius"/>
    </source>
</evidence>
<sequence length="96" mass="9682">MAVGVYVRVEFGAAAPWLMLGAAAVWVVAAYRCGQDGWDANKQPAAPAAPADGEQPQDTAGTEAEPAAAPAPTGPRPSPPSRSSPRCAVSAPRTPS</sequence>
<accession>A0A7G1NPF3</accession>
<dbReference type="AlphaFoldDB" id="A0A7G1NPF3"/>
<gene>
    <name evidence="3" type="ORF">GCM10017668_69310</name>
</gene>
<dbReference type="KEGG" id="stui:GCM10017668_69310"/>
<evidence type="ECO:0000313" key="3">
    <source>
        <dbReference type="EMBL" id="BCL25088.1"/>
    </source>
</evidence>
<keyword evidence="2" id="KW-0472">Membrane</keyword>
<reference evidence="3 4" key="1">
    <citation type="journal article" date="2014" name="Int. J. Syst. Evol. Microbiol.">
        <title>Complete genome sequence of Corynebacterium casei LMG S-19264T (=DSM 44701T), isolated from a smear-ripened cheese.</title>
        <authorList>
            <consortium name="US DOE Joint Genome Institute (JGI-PGF)"/>
            <person name="Walter F."/>
            <person name="Albersmeier A."/>
            <person name="Kalinowski J."/>
            <person name="Ruckert C."/>
        </authorList>
    </citation>
    <scope>NUCLEOTIDE SEQUENCE [LARGE SCALE GENOMIC DNA]</scope>
    <source>
        <strain evidence="3 4">JCM 4255</strain>
    </source>
</reference>
<evidence type="ECO:0000313" key="4">
    <source>
        <dbReference type="Proteomes" id="UP000516373"/>
    </source>
</evidence>
<evidence type="ECO:0000256" key="1">
    <source>
        <dbReference type="SAM" id="MobiDB-lite"/>
    </source>
</evidence>
<keyword evidence="2" id="KW-0812">Transmembrane</keyword>
<dbReference type="EMBL" id="AP023439">
    <property type="protein sequence ID" value="BCL25088.1"/>
    <property type="molecule type" value="Genomic_DNA"/>
</dbReference>
<feature type="region of interest" description="Disordered" evidence="1">
    <location>
        <begin position="37"/>
        <end position="96"/>
    </location>
</feature>
<keyword evidence="2" id="KW-1133">Transmembrane helix</keyword>
<proteinExistence type="predicted"/>
<feature type="compositionally biased region" description="Pro residues" evidence="1">
    <location>
        <begin position="72"/>
        <end position="82"/>
    </location>
</feature>
<protein>
    <submittedName>
        <fullName evidence="3">Uncharacterized protein</fullName>
    </submittedName>
</protein>